<dbReference type="InterPro" id="IPR012340">
    <property type="entry name" value="NA-bd_OB-fold"/>
</dbReference>
<evidence type="ECO:0000313" key="6">
    <source>
        <dbReference type="EMBL" id="MCG2589647.1"/>
    </source>
</evidence>
<dbReference type="SUPFAM" id="SSF82093">
    <property type="entry name" value="Heme chaperone CcmE"/>
    <property type="match status" value="1"/>
</dbReference>
<organism evidence="6 7">
    <name type="scientific">Rhodohalobacter sulfatireducens</name>
    <dbReference type="NCBI Taxonomy" id="2911366"/>
    <lineage>
        <taxon>Bacteria</taxon>
        <taxon>Pseudomonadati</taxon>
        <taxon>Balneolota</taxon>
        <taxon>Balneolia</taxon>
        <taxon>Balneolales</taxon>
        <taxon>Balneolaceae</taxon>
        <taxon>Rhodohalobacter</taxon>
    </lineage>
</organism>
<keyword evidence="2" id="KW-0479">Metal-binding</keyword>
<evidence type="ECO:0000256" key="5">
    <source>
        <dbReference type="SAM" id="Phobius"/>
    </source>
</evidence>
<keyword evidence="2" id="KW-0349">Heme</keyword>
<dbReference type="Pfam" id="PF03100">
    <property type="entry name" value="CcmE"/>
    <property type="match status" value="1"/>
</dbReference>
<keyword evidence="3" id="KW-0201">Cytochrome c-type biogenesis</keyword>
<keyword evidence="4 5" id="KW-0472">Membrane</keyword>
<dbReference type="Proteomes" id="UP001165366">
    <property type="component" value="Unassembled WGS sequence"/>
</dbReference>
<dbReference type="Gene3D" id="2.40.50.140">
    <property type="entry name" value="Nucleic acid-binding proteins"/>
    <property type="match status" value="1"/>
</dbReference>
<dbReference type="InterPro" id="IPR004329">
    <property type="entry name" value="CcmE"/>
</dbReference>
<keyword evidence="2" id="KW-0408">Iron</keyword>
<keyword evidence="5" id="KW-1133">Transmembrane helix</keyword>
<keyword evidence="5" id="KW-0812">Transmembrane</keyword>
<protein>
    <submittedName>
        <fullName evidence="6">Cytochrome c maturation protein CcmE</fullName>
    </submittedName>
</protein>
<keyword evidence="7" id="KW-1185">Reference proteome</keyword>
<evidence type="ECO:0000256" key="3">
    <source>
        <dbReference type="ARBA" id="ARBA00022748"/>
    </source>
</evidence>
<proteinExistence type="predicted"/>
<evidence type="ECO:0000256" key="2">
    <source>
        <dbReference type="ARBA" id="ARBA00022617"/>
    </source>
</evidence>
<dbReference type="EMBL" id="JAKLWS010000019">
    <property type="protein sequence ID" value="MCG2589647.1"/>
    <property type="molecule type" value="Genomic_DNA"/>
</dbReference>
<accession>A0ABS9KFN6</accession>
<sequence length="131" mass="14954">MKPKLIIGIVSIIVFTSLLMYNFGNSISTYVNFEEAEARTSSHVVGTWDSTGEYGFSRDTMQFSFHMKDRAGNVRKVIYPRPKPNNFEQATQLVVIGEMRNNVFYANEMLMKCPSKYNDSPDFEKASTIES</sequence>
<evidence type="ECO:0000256" key="4">
    <source>
        <dbReference type="ARBA" id="ARBA00023136"/>
    </source>
</evidence>
<evidence type="ECO:0000256" key="1">
    <source>
        <dbReference type="ARBA" id="ARBA00004370"/>
    </source>
</evidence>
<comment type="caution">
    <text evidence="6">The sequence shown here is derived from an EMBL/GenBank/DDBJ whole genome shotgun (WGS) entry which is preliminary data.</text>
</comment>
<evidence type="ECO:0000313" key="7">
    <source>
        <dbReference type="Proteomes" id="UP001165366"/>
    </source>
</evidence>
<comment type="subcellular location">
    <subcellularLocation>
        <location evidence="1">Membrane</location>
    </subcellularLocation>
</comment>
<reference evidence="6" key="2">
    <citation type="submission" date="2024-05" db="EMBL/GenBank/DDBJ databases">
        <title>Rhodohalobacter halophilus gen. nov., sp. nov., a moderately halophilic member of the family Balneolaceae.</title>
        <authorList>
            <person name="Xia J."/>
        </authorList>
    </citation>
    <scope>NUCLEOTIDE SEQUENCE</scope>
    <source>
        <strain evidence="6">WB101</strain>
    </source>
</reference>
<reference evidence="6" key="1">
    <citation type="submission" date="2022-01" db="EMBL/GenBank/DDBJ databases">
        <authorList>
            <person name="Wang Y."/>
        </authorList>
    </citation>
    <scope>NUCLEOTIDE SEQUENCE</scope>
    <source>
        <strain evidence="6">WB101</strain>
    </source>
</reference>
<dbReference type="RefSeq" id="WP_237855007.1">
    <property type="nucleotide sequence ID" value="NZ_JAKLWS010000019.1"/>
</dbReference>
<feature type="transmembrane region" description="Helical" evidence="5">
    <location>
        <begin position="5"/>
        <end position="24"/>
    </location>
</feature>
<dbReference type="InterPro" id="IPR036127">
    <property type="entry name" value="CcmE-like_sf"/>
</dbReference>
<name>A0ABS9KFN6_9BACT</name>
<gene>
    <name evidence="6" type="ORF">L6773_13795</name>
</gene>